<dbReference type="Proteomes" id="UP000019487">
    <property type="component" value="Unassembled WGS sequence"/>
</dbReference>
<accession>W9CUF7</accession>
<reference evidence="2 3" key="1">
    <citation type="journal article" date="2014" name="Genome Announc.">
        <title>Draft genome sequence of Sclerotinia borealis, a psychrophilic plant pathogenic fungus.</title>
        <authorList>
            <person name="Mardanov A.V."/>
            <person name="Beletsky A.V."/>
            <person name="Kadnikov V.V."/>
            <person name="Ignatov A.N."/>
            <person name="Ravin N.V."/>
        </authorList>
    </citation>
    <scope>NUCLEOTIDE SEQUENCE [LARGE SCALE GENOMIC DNA]</scope>
    <source>
        <strain evidence="3">F-4157</strain>
    </source>
</reference>
<keyword evidence="3" id="KW-1185">Reference proteome</keyword>
<dbReference type="PANTHER" id="PTHR28139:SF1">
    <property type="entry name" value="UPF0768 PROTEIN YBL029C-A"/>
    <property type="match status" value="1"/>
</dbReference>
<protein>
    <submittedName>
        <fullName evidence="2">Ribonuclease p complex subunit</fullName>
    </submittedName>
</protein>
<dbReference type="STRING" id="1432307.W9CUF7"/>
<dbReference type="EMBL" id="AYSA01000052">
    <property type="protein sequence ID" value="ESZ98160.1"/>
    <property type="molecule type" value="Genomic_DNA"/>
</dbReference>
<evidence type="ECO:0000256" key="1">
    <source>
        <dbReference type="SAM" id="MobiDB-lite"/>
    </source>
</evidence>
<name>W9CUF7_SCLBF</name>
<evidence type="ECO:0000313" key="2">
    <source>
        <dbReference type="EMBL" id="ESZ98160.1"/>
    </source>
</evidence>
<comment type="caution">
    <text evidence="2">The sequence shown here is derived from an EMBL/GenBank/DDBJ whole genome shotgun (WGS) entry which is preliminary data.</text>
</comment>
<dbReference type="PANTHER" id="PTHR28139">
    <property type="entry name" value="UPF0768 PROTEIN YBL029C-A"/>
    <property type="match status" value="1"/>
</dbReference>
<feature type="region of interest" description="Disordered" evidence="1">
    <location>
        <begin position="80"/>
        <end position="125"/>
    </location>
</feature>
<dbReference type="HOGENOM" id="CLU_115926_0_1_1"/>
<evidence type="ECO:0000313" key="3">
    <source>
        <dbReference type="Proteomes" id="UP000019487"/>
    </source>
</evidence>
<dbReference type="OrthoDB" id="5545479at2759"/>
<proteinExistence type="predicted"/>
<gene>
    <name evidence="2" type="ORF">SBOR_1463</name>
</gene>
<feature type="compositionally biased region" description="Gly residues" evidence="1">
    <location>
        <begin position="96"/>
        <end position="114"/>
    </location>
</feature>
<dbReference type="AlphaFoldDB" id="W9CUF7"/>
<sequence>MCFIFTCGEHEFSSQLKGYESVLCQCHNCGNYSAKVIKRHPWFTFCFVPVLPLSFHAYEDVVCSICNFAQPLQNRADVQSQINGGGQVPLQSQPPAGGGGGPANPGWGGGGGQPGAKQSQPMQYG</sequence>
<organism evidence="2 3">
    <name type="scientific">Sclerotinia borealis (strain F-4128)</name>
    <dbReference type="NCBI Taxonomy" id="1432307"/>
    <lineage>
        <taxon>Eukaryota</taxon>
        <taxon>Fungi</taxon>
        <taxon>Dikarya</taxon>
        <taxon>Ascomycota</taxon>
        <taxon>Pezizomycotina</taxon>
        <taxon>Leotiomycetes</taxon>
        <taxon>Helotiales</taxon>
        <taxon>Sclerotiniaceae</taxon>
        <taxon>Sclerotinia</taxon>
    </lineage>
</organism>